<evidence type="ECO:0000313" key="3">
    <source>
        <dbReference type="Proteomes" id="UP000295075"/>
    </source>
</evidence>
<keyword evidence="1" id="KW-1133">Transmembrane helix</keyword>
<dbReference type="OrthoDB" id="3824423at2"/>
<keyword evidence="1" id="KW-0472">Membrane</keyword>
<dbReference type="RefSeq" id="WP_132414463.1">
    <property type="nucleotide sequence ID" value="NZ_SMKA01000278.1"/>
</dbReference>
<sequence>MSDELLRPTIGERVDPKVRPWRLNSQAYVAFFGGVIAATIIASLNARRLGLDRGKRWMIIGTGVVGLTAVIALYALLNDDGERTQSLRIVVRIVAVLCILVQMRWQRPMDRAFQLRGTDYHSMWVLGPILVVVCAIVEALLLALVVML</sequence>
<evidence type="ECO:0000256" key="1">
    <source>
        <dbReference type="SAM" id="Phobius"/>
    </source>
</evidence>
<proteinExistence type="predicted"/>
<keyword evidence="3" id="KW-1185">Reference proteome</keyword>
<organism evidence="2 3">
    <name type="scientific">Kribbella albertanoniae</name>
    <dbReference type="NCBI Taxonomy" id="1266829"/>
    <lineage>
        <taxon>Bacteria</taxon>
        <taxon>Bacillati</taxon>
        <taxon>Actinomycetota</taxon>
        <taxon>Actinomycetes</taxon>
        <taxon>Propionibacteriales</taxon>
        <taxon>Kribbellaceae</taxon>
        <taxon>Kribbella</taxon>
    </lineage>
</organism>
<name>A0A4R4P911_9ACTN</name>
<feature type="transmembrane region" description="Helical" evidence="1">
    <location>
        <begin position="57"/>
        <end position="77"/>
    </location>
</feature>
<dbReference type="Proteomes" id="UP000295075">
    <property type="component" value="Unassembled WGS sequence"/>
</dbReference>
<feature type="transmembrane region" description="Helical" evidence="1">
    <location>
        <begin position="27"/>
        <end position="45"/>
    </location>
</feature>
<gene>
    <name evidence="2" type="ORF">E1261_37320</name>
</gene>
<feature type="transmembrane region" description="Helical" evidence="1">
    <location>
        <begin position="125"/>
        <end position="147"/>
    </location>
</feature>
<evidence type="ECO:0000313" key="2">
    <source>
        <dbReference type="EMBL" id="TDC17337.1"/>
    </source>
</evidence>
<feature type="transmembrane region" description="Helical" evidence="1">
    <location>
        <begin position="89"/>
        <end position="105"/>
    </location>
</feature>
<dbReference type="AlphaFoldDB" id="A0A4R4P911"/>
<comment type="caution">
    <text evidence="2">The sequence shown here is derived from an EMBL/GenBank/DDBJ whole genome shotgun (WGS) entry which is preliminary data.</text>
</comment>
<accession>A0A4R4P911</accession>
<protein>
    <submittedName>
        <fullName evidence="2">Uncharacterized protein</fullName>
    </submittedName>
</protein>
<dbReference type="EMBL" id="SMKA01000278">
    <property type="protein sequence ID" value="TDC17337.1"/>
    <property type="molecule type" value="Genomic_DNA"/>
</dbReference>
<keyword evidence="1" id="KW-0812">Transmembrane</keyword>
<reference evidence="2 3" key="1">
    <citation type="submission" date="2019-03" db="EMBL/GenBank/DDBJ databases">
        <title>Draft genome sequences of novel Actinobacteria.</title>
        <authorList>
            <person name="Sahin N."/>
            <person name="Ay H."/>
            <person name="Saygin H."/>
        </authorList>
    </citation>
    <scope>NUCLEOTIDE SEQUENCE [LARGE SCALE GENOMIC DNA]</scope>
    <source>
        <strain evidence="2 3">JCM 30547</strain>
    </source>
</reference>